<sequence>MAHANPEFALARRAHLDGPTAHRLPGPESLAALRARMREIGQLIAIDYPVDPEEREAYRLWRATVRQQRACAARARQLADALAEPVGGMHAGTRRGEVFVPPSVRGTGRVKRWAAS</sequence>
<dbReference type="RefSeq" id="WP_238275777.1">
    <property type="nucleotide sequence ID" value="NZ_BPQR01000036.1"/>
</dbReference>
<dbReference type="Proteomes" id="UP001055102">
    <property type="component" value="Unassembled WGS sequence"/>
</dbReference>
<evidence type="ECO:0000313" key="1">
    <source>
        <dbReference type="EMBL" id="GJE06851.1"/>
    </source>
</evidence>
<evidence type="ECO:0000313" key="2">
    <source>
        <dbReference type="Proteomes" id="UP001055102"/>
    </source>
</evidence>
<proteinExistence type="predicted"/>
<name>A0ABQ4SUI8_9HYPH</name>
<accession>A0ABQ4SUI8</accession>
<dbReference type="EMBL" id="BPQR01000036">
    <property type="protein sequence ID" value="GJE06851.1"/>
    <property type="molecule type" value="Genomic_DNA"/>
</dbReference>
<gene>
    <name evidence="1" type="ORF">AOPFMNJM_2173</name>
</gene>
<comment type="caution">
    <text evidence="1">The sequence shown here is derived from an EMBL/GenBank/DDBJ whole genome shotgun (WGS) entry which is preliminary data.</text>
</comment>
<reference evidence="1" key="2">
    <citation type="submission" date="2021-08" db="EMBL/GenBank/DDBJ databases">
        <authorList>
            <person name="Tani A."/>
            <person name="Ola A."/>
            <person name="Ogura Y."/>
            <person name="Katsura K."/>
            <person name="Hayashi T."/>
        </authorList>
    </citation>
    <scope>NUCLEOTIDE SEQUENCE</scope>
    <source>
        <strain evidence="1">LMG 23639</strain>
    </source>
</reference>
<reference evidence="1" key="1">
    <citation type="journal article" date="2021" name="Front. Microbiol.">
        <title>Comprehensive Comparative Genomics and Phenotyping of Methylobacterium Species.</title>
        <authorList>
            <person name="Alessa O."/>
            <person name="Ogura Y."/>
            <person name="Fujitani Y."/>
            <person name="Takami H."/>
            <person name="Hayashi T."/>
            <person name="Sahin N."/>
            <person name="Tani A."/>
        </authorList>
    </citation>
    <scope>NUCLEOTIDE SEQUENCE</scope>
    <source>
        <strain evidence="1">LMG 23639</strain>
    </source>
</reference>
<protein>
    <submittedName>
        <fullName evidence="1">Uncharacterized protein</fullName>
    </submittedName>
</protein>
<organism evidence="1 2">
    <name type="scientific">Methylobacterium jeotgali</name>
    <dbReference type="NCBI Taxonomy" id="381630"/>
    <lineage>
        <taxon>Bacteria</taxon>
        <taxon>Pseudomonadati</taxon>
        <taxon>Pseudomonadota</taxon>
        <taxon>Alphaproteobacteria</taxon>
        <taxon>Hyphomicrobiales</taxon>
        <taxon>Methylobacteriaceae</taxon>
        <taxon>Methylobacterium</taxon>
    </lineage>
</organism>
<keyword evidence="2" id="KW-1185">Reference proteome</keyword>